<dbReference type="CTD" id="24590239"/>
<evidence type="ECO:0000313" key="10">
    <source>
        <dbReference type="Proteomes" id="UP000471633"/>
    </source>
</evidence>
<dbReference type="GeneID" id="24590239"/>
<dbReference type="RefSeq" id="XP_035586577.1">
    <property type="nucleotide sequence ID" value="XM_035729476.2"/>
</dbReference>
<sequence>NLRGRFIFSRSCPMLILILSFLLSPVSALDISGYTLEHRFRENGAFSQMDGTSIKSSSGVLTLVSGGHVFSTDEKQQLQESARAGYMYSVRMPAKNEEYIEASIRSCQIIASRMRLKLTVSVNDAGDPIAIHMSTPKYDCSYDISESFMNLPDLSISLALQKPKLGPSPETAKYLEKLEKQREEMARAEQSDNRSFFAKYWTYIIPAVFLFILFSSMQDPNAAGGNIGGGNQQ</sequence>
<accession>A0A6A5D3Z9</accession>
<evidence type="ECO:0000256" key="5">
    <source>
        <dbReference type="ARBA" id="ARBA00022729"/>
    </source>
</evidence>
<dbReference type="AlphaFoldDB" id="A0A6A5D3Z9"/>
<dbReference type="KEGG" id="shx:MS3_00005816"/>
<evidence type="ECO:0000256" key="6">
    <source>
        <dbReference type="ARBA" id="ARBA00022824"/>
    </source>
</evidence>
<reference evidence="9" key="1">
    <citation type="journal article" date="2012" name="Nat. Genet.">
        <title>Whole-genome sequence of Schistosoma haematobium.</title>
        <authorList>
            <person name="Young N.D."/>
            <person name="Jex A.R."/>
            <person name="Li B."/>
            <person name="Liu S."/>
            <person name="Yang L."/>
            <person name="Xiong Z."/>
            <person name="Li Y."/>
            <person name="Cantacessi C."/>
            <person name="Hall R.S."/>
            <person name="Xu X."/>
            <person name="Chen F."/>
            <person name="Wu X."/>
            <person name="Zerlotini A."/>
            <person name="Oliveira G."/>
            <person name="Hofmann A."/>
            <person name="Zhang G."/>
            <person name="Fang X."/>
            <person name="Kang Y."/>
            <person name="Campbell B.E."/>
            <person name="Loukas A."/>
            <person name="Ranganathan S."/>
            <person name="Rollinson D."/>
            <person name="Rinaldi G."/>
            <person name="Brindley P.J."/>
            <person name="Yang H."/>
            <person name="Wang J."/>
            <person name="Wang J."/>
            <person name="Gasser R.B."/>
        </authorList>
    </citation>
    <scope>NUCLEOTIDE SEQUENCE</scope>
</reference>
<keyword evidence="10" id="KW-1185">Reference proteome</keyword>
<keyword evidence="4" id="KW-0812">Transmembrane</keyword>
<keyword evidence="7" id="KW-1133">Transmembrane helix</keyword>
<comment type="subcellular location">
    <subcellularLocation>
        <location evidence="1">Endoplasmic reticulum membrane</location>
        <topology evidence="1">Single-pass type I membrane protein</topology>
    </subcellularLocation>
</comment>
<dbReference type="PANTHER" id="PTHR21397">
    <property type="entry name" value="CHROMATIN COMPLEXES SUBUNIT BAP18-RELATED"/>
    <property type="match status" value="1"/>
</dbReference>
<evidence type="ECO:0000256" key="3">
    <source>
        <dbReference type="ARBA" id="ARBA00020105"/>
    </source>
</evidence>
<dbReference type="Pfam" id="PF21203">
    <property type="entry name" value="ECM10"/>
    <property type="match status" value="1"/>
</dbReference>
<comment type="caution">
    <text evidence="9">The sequence shown here is derived from an EMBL/GenBank/DDBJ whole genome shotgun (WGS) entry which is preliminary data.</text>
</comment>
<evidence type="ECO:0000313" key="9">
    <source>
        <dbReference type="EMBL" id="KAH9588405.1"/>
    </source>
</evidence>
<dbReference type="CDD" id="cd22209">
    <property type="entry name" value="EMC10"/>
    <property type="match status" value="1"/>
</dbReference>
<feature type="non-terminal residue" evidence="9">
    <location>
        <position position="233"/>
    </location>
</feature>
<reference evidence="9" key="4">
    <citation type="journal article" date="2022" name="PLoS Pathog.">
        <title>Chromosome-level genome of Schistosoma haematobium underpins genome-wide explorations of molecular variation.</title>
        <authorList>
            <person name="Stroehlein A.J."/>
            <person name="Korhonen P.K."/>
            <person name="Lee V.V."/>
            <person name="Ralph S.A."/>
            <person name="Mentink-Kane M."/>
            <person name="You H."/>
            <person name="McManus D.P."/>
            <person name="Tchuente L.T."/>
            <person name="Stothard J.R."/>
            <person name="Kaur P."/>
            <person name="Dudchenko O."/>
            <person name="Aiden E.L."/>
            <person name="Yang B."/>
            <person name="Yang H."/>
            <person name="Emery A.M."/>
            <person name="Webster B.L."/>
            <person name="Brindley P.J."/>
            <person name="Rollinson D."/>
            <person name="Chang B.C.H."/>
            <person name="Gasser R.B."/>
            <person name="Young N.D."/>
        </authorList>
    </citation>
    <scope>NUCLEOTIDE SEQUENCE</scope>
</reference>
<dbReference type="Proteomes" id="UP000471633">
    <property type="component" value="Unassembled WGS sequence"/>
</dbReference>
<keyword evidence="6" id="KW-0256">Endoplasmic reticulum</keyword>
<proteinExistence type="inferred from homology"/>
<evidence type="ECO:0000256" key="1">
    <source>
        <dbReference type="ARBA" id="ARBA00004115"/>
    </source>
</evidence>
<comment type="similarity">
    <text evidence="2">Belongs to the EMC10 family.</text>
</comment>
<dbReference type="PANTHER" id="PTHR21397:SF4">
    <property type="entry name" value="ER MEMBRANE PROTEIN COMPLEX SUBUNIT 10"/>
    <property type="match status" value="1"/>
</dbReference>
<gene>
    <name evidence="9" type="primary">EMC10_1</name>
    <name evidence="9" type="ORF">MS3_00005816</name>
</gene>
<keyword evidence="5" id="KW-0732">Signal</keyword>
<protein>
    <recommendedName>
        <fullName evidence="3">ER membrane protein complex subunit 10</fullName>
    </recommendedName>
</protein>
<evidence type="ECO:0000256" key="7">
    <source>
        <dbReference type="ARBA" id="ARBA00022989"/>
    </source>
</evidence>
<name>A0A6A5D3Z9_SCHHA</name>
<evidence type="ECO:0000256" key="4">
    <source>
        <dbReference type="ARBA" id="ARBA00022692"/>
    </source>
</evidence>
<reference evidence="9" key="2">
    <citation type="journal article" date="2019" name="Gigascience">
        <title>High-quality Schistosoma haematobium genome achieved by single-molecule and long-range sequencing.</title>
        <authorList>
            <person name="Stroehlein A.J."/>
            <person name="Korhonen P.K."/>
            <person name="Chong T.M."/>
            <person name="Lim Y.L."/>
            <person name="Chan K.G."/>
            <person name="Webster B."/>
            <person name="Rollinson D."/>
            <person name="Brindley P.J."/>
            <person name="Gasser R.B."/>
            <person name="Young N.D."/>
        </authorList>
    </citation>
    <scope>NUCLEOTIDE SEQUENCE</scope>
</reference>
<reference evidence="9" key="3">
    <citation type="submission" date="2021-06" db="EMBL/GenBank/DDBJ databases">
        <title>Chromosome-level genome assembly for S. haematobium.</title>
        <authorList>
            <person name="Stroehlein A.J."/>
        </authorList>
    </citation>
    <scope>NUCLEOTIDE SEQUENCE</scope>
</reference>
<organism evidence="9 10">
    <name type="scientific">Schistosoma haematobium</name>
    <name type="common">Blood fluke</name>
    <dbReference type="NCBI Taxonomy" id="6185"/>
    <lineage>
        <taxon>Eukaryota</taxon>
        <taxon>Metazoa</taxon>
        <taxon>Spiralia</taxon>
        <taxon>Lophotrochozoa</taxon>
        <taxon>Platyhelminthes</taxon>
        <taxon>Trematoda</taxon>
        <taxon>Digenea</taxon>
        <taxon>Strigeidida</taxon>
        <taxon>Schistosomatoidea</taxon>
        <taxon>Schistosomatidae</taxon>
        <taxon>Schistosoma</taxon>
    </lineage>
</organism>
<evidence type="ECO:0000256" key="8">
    <source>
        <dbReference type="ARBA" id="ARBA00023136"/>
    </source>
</evidence>
<dbReference type="EMBL" id="AMPZ03000003">
    <property type="protein sequence ID" value="KAH9588405.1"/>
    <property type="molecule type" value="Genomic_DNA"/>
</dbReference>
<keyword evidence="8" id="KW-0472">Membrane</keyword>
<evidence type="ECO:0000256" key="2">
    <source>
        <dbReference type="ARBA" id="ARBA00007695"/>
    </source>
</evidence>
<dbReference type="GO" id="GO:0005789">
    <property type="term" value="C:endoplasmic reticulum membrane"/>
    <property type="evidence" value="ECO:0007669"/>
    <property type="project" value="UniProtKB-SubCell"/>
</dbReference>